<dbReference type="Proteomes" id="UP000018853">
    <property type="component" value="Unassembled WGS sequence"/>
</dbReference>
<dbReference type="AlphaFoldDB" id="W1X624"/>
<proteinExistence type="predicted"/>
<dbReference type="PATRIC" id="fig|1403943.3.peg.1559"/>
<dbReference type="AntiFam" id="ANF00222">
    <property type="entry name" value="Shadow ORF (opposite groL1)"/>
</dbReference>
<evidence type="ECO:0000313" key="2">
    <source>
        <dbReference type="Proteomes" id="UP000018853"/>
    </source>
</evidence>
<reference evidence="1 2" key="1">
    <citation type="submission" date="2013-12" db="EMBL/GenBank/DDBJ databases">
        <title>A Varibaculum cambriense genome reconstructed from a premature infant gut community with otherwise low bacterial novelty that shifts toward anaerobic metabolism during the third week of life.</title>
        <authorList>
            <person name="Brown C.T."/>
            <person name="Sharon I."/>
            <person name="Thomas B.C."/>
            <person name="Castelle C.J."/>
            <person name="Morowitz M.J."/>
            <person name="Banfield J.F."/>
        </authorList>
    </citation>
    <scope>NUCLEOTIDE SEQUENCE [LARGE SCALE GENOMIC DNA]</scope>
    <source>
        <strain evidence="2">DORA_A_5_14_21</strain>
    </source>
</reference>
<dbReference type="EMBL" id="AZLZ01001349">
    <property type="protein sequence ID" value="ETJ24855.1"/>
    <property type="molecule type" value="Genomic_DNA"/>
</dbReference>
<protein>
    <submittedName>
        <fullName evidence="1">Uncharacterized protein</fullName>
    </submittedName>
</protein>
<accession>W1X624</accession>
<name>W1X624_ECOLX</name>
<gene>
    <name evidence="1" type="ORF">Q609_ECAC01349G0002</name>
</gene>
<sequence>MQGVFNACFFLFHFNFGSSTYFDNCNAACQFRYTLLQFFTVVVRSCFFNLLTDLSNTALDCSFFTHAIDDGGGVFVDHNTFSLTQVFQGCFFQLHTDLFRDYGTASQGCDILQHSFTTIAEARSFNRSNFHDATHGVNNQSCQRFAFYIFSDDQQRFACFGNSFQNRQHFADVGDFLVSQQDEWAFQFYCASFRLVDEVRRQVATVELHTFNHVQFVLQTGTVFNGDNAFFTDFVHRFSDQFTYGFVGVSGDGTNLSNRFRVRARYGQRFQFFNCSGNSFVDTTFQVHRVHARSNSFQTFSDDSLSQYGCSGGTVACSVVRFRGNFFHHLRTHIFELVFQFDFTSNGNTIFGDGRCTERFIQNYVTAFRTEGNFHCICQYVYAAQHFHTSVVTEFYVFSCHYLYSLNSYVQCRARITLQQLPECRFRT</sequence>
<organism evidence="1 2">
    <name type="scientific">Escherichia coli DORA_A_5_14_21</name>
    <dbReference type="NCBI Taxonomy" id="1403943"/>
    <lineage>
        <taxon>Bacteria</taxon>
        <taxon>Pseudomonadati</taxon>
        <taxon>Pseudomonadota</taxon>
        <taxon>Gammaproteobacteria</taxon>
        <taxon>Enterobacterales</taxon>
        <taxon>Enterobacteriaceae</taxon>
        <taxon>Escherichia</taxon>
    </lineage>
</organism>
<evidence type="ECO:0000313" key="1">
    <source>
        <dbReference type="EMBL" id="ETJ24855.1"/>
    </source>
</evidence>
<comment type="caution">
    <text evidence="1">The sequence shown here is derived from an EMBL/GenBank/DDBJ whole genome shotgun (WGS) entry which is preliminary data.</text>
</comment>